<evidence type="ECO:0008006" key="3">
    <source>
        <dbReference type="Google" id="ProtNLM"/>
    </source>
</evidence>
<gene>
    <name evidence="1" type="ORF">ABDJ38_08720</name>
</gene>
<accession>A0ABV0CWN2</accession>
<dbReference type="InterPro" id="IPR021799">
    <property type="entry name" value="PIN-like_prokaryotic"/>
</dbReference>
<sequence>MSRQSSWLERAASLVGDASVWINLVATGCAEDILRSSPAELVITTTALGELENGRAKGRQTAAEVARLIEVGLIREVSLSSTDEAVFLDLVAGPTSLTLDDGEAATIAYALGSGAGALIDERKATDLCADRYPALIVMSTTDLLLADPIVSSFQADGLSECLFLALTVARMRVPDRHLADVCELLGPDRCRECRSLPAAWRQSEASRLTG</sequence>
<organism evidence="1 2">
    <name type="scientific">Aurantiacibacter flavus</name>
    <dbReference type="NCBI Taxonomy" id="3145232"/>
    <lineage>
        <taxon>Bacteria</taxon>
        <taxon>Pseudomonadati</taxon>
        <taxon>Pseudomonadota</taxon>
        <taxon>Alphaproteobacteria</taxon>
        <taxon>Sphingomonadales</taxon>
        <taxon>Erythrobacteraceae</taxon>
        <taxon>Aurantiacibacter</taxon>
    </lineage>
</organism>
<comment type="caution">
    <text evidence="1">The sequence shown here is derived from an EMBL/GenBank/DDBJ whole genome shotgun (WGS) entry which is preliminary data.</text>
</comment>
<proteinExistence type="predicted"/>
<dbReference type="RefSeq" id="WP_346784699.1">
    <property type="nucleotide sequence ID" value="NZ_JBDLBR010000002.1"/>
</dbReference>
<protein>
    <recommendedName>
        <fullName evidence="3">PIN domain-containing protein</fullName>
    </recommendedName>
</protein>
<evidence type="ECO:0000313" key="2">
    <source>
        <dbReference type="Proteomes" id="UP001484535"/>
    </source>
</evidence>
<dbReference type="Pfam" id="PF11848">
    <property type="entry name" value="DUF3368"/>
    <property type="match status" value="1"/>
</dbReference>
<name>A0ABV0CWN2_9SPHN</name>
<evidence type="ECO:0000313" key="1">
    <source>
        <dbReference type="EMBL" id="MEN7537255.1"/>
    </source>
</evidence>
<dbReference type="EMBL" id="JBDLBR010000002">
    <property type="protein sequence ID" value="MEN7537255.1"/>
    <property type="molecule type" value="Genomic_DNA"/>
</dbReference>
<dbReference type="Proteomes" id="UP001484535">
    <property type="component" value="Unassembled WGS sequence"/>
</dbReference>
<keyword evidence="2" id="KW-1185">Reference proteome</keyword>
<dbReference type="PROSITE" id="PS51257">
    <property type="entry name" value="PROKAR_LIPOPROTEIN"/>
    <property type="match status" value="1"/>
</dbReference>
<reference evidence="1 2" key="1">
    <citation type="submission" date="2024-05" db="EMBL/GenBank/DDBJ databases">
        <authorList>
            <person name="Park S."/>
        </authorList>
    </citation>
    <scope>NUCLEOTIDE SEQUENCE [LARGE SCALE GENOMIC DNA]</scope>
    <source>
        <strain evidence="1 2">DGU5</strain>
    </source>
</reference>